<protein>
    <submittedName>
        <fullName evidence="3">Uncharacterized protein</fullName>
    </submittedName>
</protein>
<keyword evidence="4" id="KW-1185">Reference proteome</keyword>
<reference evidence="3" key="1">
    <citation type="submission" date="2020-04" db="EMBL/GenBank/DDBJ databases">
        <authorList>
            <person name="Alioto T."/>
            <person name="Alioto T."/>
            <person name="Gomez Garrido J."/>
        </authorList>
    </citation>
    <scope>NUCLEOTIDE SEQUENCE</scope>
    <source>
        <strain evidence="3">A484AB</strain>
    </source>
</reference>
<dbReference type="Proteomes" id="UP001152795">
    <property type="component" value="Unassembled WGS sequence"/>
</dbReference>
<dbReference type="EMBL" id="CACRXK020000892">
    <property type="protein sequence ID" value="CAB3985619.1"/>
    <property type="molecule type" value="Genomic_DNA"/>
</dbReference>
<dbReference type="Gene3D" id="2.30.39.10">
    <property type="entry name" value="Alpha-1-antitrypsin, domain 1"/>
    <property type="match status" value="1"/>
</dbReference>
<dbReference type="SMART" id="SM00093">
    <property type="entry name" value="SERPIN"/>
    <property type="match status" value="1"/>
</dbReference>
<sequence length="375" mass="42364">MHYLQNKTSENYMVASANVAILQCLAILINGPKHESPKDISEDDNSIHEAIKFARSFLEGKSDLLGNEITILYNIWLRNGLKLNRKVPAIIAKYYNCEMKILPIANNNVNASKLKKKLQKSDRSGRFTEEFRRAAFYNICPQDILVTSGFYVEMAWREPFIENLTTKGTFHISESERIEVEMMVQRSGLVCVTCDSINATVLQLPLTAHNMCMLVYLPYDKTKGLDDISKHFTPGNFEILVRKLTQSKPKPVYVTLPKFSLKQSGIMPATFSETEDTLESNTIVAPGCKIFQTSTLTISEYGLNTTKTGQSEATMTGPAVHDGIKWTQFTATSPFLFMLVDTEYKLIFLVGKVARPGELKEVKSKIKKNRNWCCI</sequence>
<dbReference type="InterPro" id="IPR042178">
    <property type="entry name" value="Serpin_sf_1"/>
</dbReference>
<dbReference type="InterPro" id="IPR042185">
    <property type="entry name" value="Serpin_sf_2"/>
</dbReference>
<proteinExistence type="inferred from homology"/>
<dbReference type="InterPro" id="IPR036186">
    <property type="entry name" value="Serpin_sf"/>
</dbReference>
<dbReference type="OrthoDB" id="9440847at2759"/>
<organism evidence="3 4">
    <name type="scientific">Paramuricea clavata</name>
    <name type="common">Red gorgonian</name>
    <name type="synonym">Violescent sea-whip</name>
    <dbReference type="NCBI Taxonomy" id="317549"/>
    <lineage>
        <taxon>Eukaryota</taxon>
        <taxon>Metazoa</taxon>
        <taxon>Cnidaria</taxon>
        <taxon>Anthozoa</taxon>
        <taxon>Octocorallia</taxon>
        <taxon>Malacalcyonacea</taxon>
        <taxon>Plexauridae</taxon>
        <taxon>Paramuricea</taxon>
    </lineage>
</organism>
<dbReference type="SUPFAM" id="SSF56574">
    <property type="entry name" value="Serpins"/>
    <property type="match status" value="1"/>
</dbReference>
<dbReference type="InterPro" id="IPR023796">
    <property type="entry name" value="Serpin_dom"/>
</dbReference>
<evidence type="ECO:0000256" key="1">
    <source>
        <dbReference type="ARBA" id="ARBA00009500"/>
    </source>
</evidence>
<evidence type="ECO:0000313" key="4">
    <source>
        <dbReference type="Proteomes" id="UP001152795"/>
    </source>
</evidence>
<dbReference type="Gene3D" id="3.30.497.10">
    <property type="entry name" value="Antithrombin, subunit I, domain 2"/>
    <property type="match status" value="1"/>
</dbReference>
<comment type="caution">
    <text evidence="3">The sequence shown here is derived from an EMBL/GenBank/DDBJ whole genome shotgun (WGS) entry which is preliminary data.</text>
</comment>
<dbReference type="PANTHER" id="PTHR11461">
    <property type="entry name" value="SERINE PROTEASE INHIBITOR, SERPIN"/>
    <property type="match status" value="1"/>
</dbReference>
<dbReference type="GO" id="GO:0004867">
    <property type="term" value="F:serine-type endopeptidase inhibitor activity"/>
    <property type="evidence" value="ECO:0007669"/>
    <property type="project" value="InterPro"/>
</dbReference>
<dbReference type="PANTHER" id="PTHR11461:SF211">
    <property type="entry name" value="GH10112P-RELATED"/>
    <property type="match status" value="1"/>
</dbReference>
<evidence type="ECO:0000256" key="2">
    <source>
        <dbReference type="RuleBase" id="RU000411"/>
    </source>
</evidence>
<dbReference type="Pfam" id="PF00079">
    <property type="entry name" value="Serpin"/>
    <property type="match status" value="1"/>
</dbReference>
<gene>
    <name evidence="3" type="ORF">PACLA_8A081772</name>
</gene>
<evidence type="ECO:0000313" key="3">
    <source>
        <dbReference type="EMBL" id="CAB3985619.1"/>
    </source>
</evidence>
<accession>A0A7D9HPJ5</accession>
<comment type="similarity">
    <text evidence="1 2">Belongs to the serpin family.</text>
</comment>
<dbReference type="InterPro" id="IPR000215">
    <property type="entry name" value="Serpin_fam"/>
</dbReference>
<dbReference type="GO" id="GO:0005615">
    <property type="term" value="C:extracellular space"/>
    <property type="evidence" value="ECO:0007669"/>
    <property type="project" value="InterPro"/>
</dbReference>
<name>A0A7D9HPJ5_PARCT</name>
<dbReference type="AlphaFoldDB" id="A0A7D9HPJ5"/>